<keyword evidence="1" id="KW-0732">Signal</keyword>
<evidence type="ECO:0000313" key="2">
    <source>
        <dbReference type="EMBL" id="KAL3850912.1"/>
    </source>
</evidence>
<dbReference type="Proteomes" id="UP001634393">
    <property type="component" value="Unassembled WGS sequence"/>
</dbReference>
<name>A0ABD3URM1_9LAMI</name>
<proteinExistence type="predicted"/>
<evidence type="ECO:0000256" key="1">
    <source>
        <dbReference type="SAM" id="SignalP"/>
    </source>
</evidence>
<gene>
    <name evidence="2" type="ORF">ACJIZ3_012794</name>
</gene>
<feature type="signal peptide" evidence="1">
    <location>
        <begin position="1"/>
        <end position="19"/>
    </location>
</feature>
<comment type="caution">
    <text evidence="2">The sequence shown here is derived from an EMBL/GenBank/DDBJ whole genome shotgun (WGS) entry which is preliminary data.</text>
</comment>
<dbReference type="AlphaFoldDB" id="A0ABD3URM1"/>
<evidence type="ECO:0000313" key="3">
    <source>
        <dbReference type="Proteomes" id="UP001634393"/>
    </source>
</evidence>
<sequence>MTFLSSSFALDIFSGFISATCPGEGLDWLQDGGSRTTALYIFYEVCSIGSQLERIQRRCRCSQDGETLEGHMFWRVLQVIGEGIGQVGECCR</sequence>
<dbReference type="EMBL" id="JBJXBP010000001">
    <property type="protein sequence ID" value="KAL3850912.1"/>
    <property type="molecule type" value="Genomic_DNA"/>
</dbReference>
<feature type="chain" id="PRO_5044775311" evidence="1">
    <location>
        <begin position="20"/>
        <end position="92"/>
    </location>
</feature>
<keyword evidence="3" id="KW-1185">Reference proteome</keyword>
<protein>
    <submittedName>
        <fullName evidence="2">Uncharacterized protein</fullName>
    </submittedName>
</protein>
<reference evidence="2 3" key="1">
    <citation type="submission" date="2024-12" db="EMBL/GenBank/DDBJ databases">
        <title>The unique morphological basis and parallel evolutionary history of personate flowers in Penstemon.</title>
        <authorList>
            <person name="Depatie T.H."/>
            <person name="Wessinger C.A."/>
        </authorList>
    </citation>
    <scope>NUCLEOTIDE SEQUENCE [LARGE SCALE GENOMIC DNA]</scope>
    <source>
        <strain evidence="2">WTNN_2</strain>
        <tissue evidence="2">Leaf</tissue>
    </source>
</reference>
<organism evidence="2 3">
    <name type="scientific">Penstemon smallii</name>
    <dbReference type="NCBI Taxonomy" id="265156"/>
    <lineage>
        <taxon>Eukaryota</taxon>
        <taxon>Viridiplantae</taxon>
        <taxon>Streptophyta</taxon>
        <taxon>Embryophyta</taxon>
        <taxon>Tracheophyta</taxon>
        <taxon>Spermatophyta</taxon>
        <taxon>Magnoliopsida</taxon>
        <taxon>eudicotyledons</taxon>
        <taxon>Gunneridae</taxon>
        <taxon>Pentapetalae</taxon>
        <taxon>asterids</taxon>
        <taxon>lamiids</taxon>
        <taxon>Lamiales</taxon>
        <taxon>Plantaginaceae</taxon>
        <taxon>Cheloneae</taxon>
        <taxon>Penstemon</taxon>
    </lineage>
</organism>
<accession>A0ABD3URM1</accession>